<name>A0ACD2ZYR5_9AGAR</name>
<organism evidence="1 2">
    <name type="scientific">Pluteus cervinus</name>
    <dbReference type="NCBI Taxonomy" id="181527"/>
    <lineage>
        <taxon>Eukaryota</taxon>
        <taxon>Fungi</taxon>
        <taxon>Dikarya</taxon>
        <taxon>Basidiomycota</taxon>
        <taxon>Agaricomycotina</taxon>
        <taxon>Agaricomycetes</taxon>
        <taxon>Agaricomycetidae</taxon>
        <taxon>Agaricales</taxon>
        <taxon>Pluteineae</taxon>
        <taxon>Pluteaceae</taxon>
        <taxon>Pluteus</taxon>
    </lineage>
</organism>
<gene>
    <name evidence="1" type="ORF">BDN72DRAFT_906606</name>
</gene>
<sequence>MSNRQRRWLDYMSKFDFDITYVKGEFNKVADCLSRYFESDSPGEHHDVHEYVNADQRIDPEGEDLPIHRMAEIRDKVVELRAAEVQEVRRSRRLQEKKEERDLDAQRMKDAADAAQARETQTETEKSQTDISTHSKELHNDVPVLGEATMPTNQQDVPKDRTDAEFRHLVVDGYSEDKVFATIGSSPKEYPTFRVETDGTIWRKNVRDIDSRHIGL</sequence>
<dbReference type="EMBL" id="ML209290">
    <property type="protein sequence ID" value="TFK58584.1"/>
    <property type="molecule type" value="Genomic_DNA"/>
</dbReference>
<reference evidence="1 2" key="1">
    <citation type="journal article" date="2019" name="Nat. Ecol. Evol.">
        <title>Megaphylogeny resolves global patterns of mushroom evolution.</title>
        <authorList>
            <person name="Varga T."/>
            <person name="Krizsan K."/>
            <person name="Foldi C."/>
            <person name="Dima B."/>
            <person name="Sanchez-Garcia M."/>
            <person name="Sanchez-Ramirez S."/>
            <person name="Szollosi G.J."/>
            <person name="Szarkandi J.G."/>
            <person name="Papp V."/>
            <person name="Albert L."/>
            <person name="Andreopoulos W."/>
            <person name="Angelini C."/>
            <person name="Antonin V."/>
            <person name="Barry K.W."/>
            <person name="Bougher N.L."/>
            <person name="Buchanan P."/>
            <person name="Buyck B."/>
            <person name="Bense V."/>
            <person name="Catcheside P."/>
            <person name="Chovatia M."/>
            <person name="Cooper J."/>
            <person name="Damon W."/>
            <person name="Desjardin D."/>
            <person name="Finy P."/>
            <person name="Geml J."/>
            <person name="Haridas S."/>
            <person name="Hughes K."/>
            <person name="Justo A."/>
            <person name="Karasinski D."/>
            <person name="Kautmanova I."/>
            <person name="Kiss B."/>
            <person name="Kocsube S."/>
            <person name="Kotiranta H."/>
            <person name="LaButti K.M."/>
            <person name="Lechner B.E."/>
            <person name="Liimatainen K."/>
            <person name="Lipzen A."/>
            <person name="Lukacs Z."/>
            <person name="Mihaltcheva S."/>
            <person name="Morgado L.N."/>
            <person name="Niskanen T."/>
            <person name="Noordeloos M.E."/>
            <person name="Ohm R.A."/>
            <person name="Ortiz-Santana B."/>
            <person name="Ovrebo C."/>
            <person name="Racz N."/>
            <person name="Riley R."/>
            <person name="Savchenko A."/>
            <person name="Shiryaev A."/>
            <person name="Soop K."/>
            <person name="Spirin V."/>
            <person name="Szebenyi C."/>
            <person name="Tomsovsky M."/>
            <person name="Tulloss R.E."/>
            <person name="Uehling J."/>
            <person name="Grigoriev I.V."/>
            <person name="Vagvolgyi C."/>
            <person name="Papp T."/>
            <person name="Martin F.M."/>
            <person name="Miettinen O."/>
            <person name="Hibbett D.S."/>
            <person name="Nagy L.G."/>
        </authorList>
    </citation>
    <scope>NUCLEOTIDE SEQUENCE [LARGE SCALE GENOMIC DNA]</scope>
    <source>
        <strain evidence="1 2">NL-1719</strain>
    </source>
</reference>
<accession>A0ACD2ZYR5</accession>
<protein>
    <submittedName>
        <fullName evidence="1">Uncharacterized protein</fullName>
    </submittedName>
</protein>
<proteinExistence type="predicted"/>
<evidence type="ECO:0000313" key="2">
    <source>
        <dbReference type="Proteomes" id="UP000308600"/>
    </source>
</evidence>
<dbReference type="Proteomes" id="UP000308600">
    <property type="component" value="Unassembled WGS sequence"/>
</dbReference>
<evidence type="ECO:0000313" key="1">
    <source>
        <dbReference type="EMBL" id="TFK58584.1"/>
    </source>
</evidence>
<keyword evidence="2" id="KW-1185">Reference proteome</keyword>